<dbReference type="GO" id="GO:0004771">
    <property type="term" value="F:sterol ester esterase activity"/>
    <property type="evidence" value="ECO:0007669"/>
    <property type="project" value="TreeGrafter"/>
</dbReference>
<dbReference type="Proteomes" id="UP001161757">
    <property type="component" value="Unassembled WGS sequence"/>
</dbReference>
<proteinExistence type="predicted"/>
<dbReference type="InterPro" id="IPR029058">
    <property type="entry name" value="AB_hydrolase_fold"/>
</dbReference>
<organism evidence="2 3">
    <name type="scientific">Exophiala dermatitidis</name>
    <name type="common">Black yeast-like fungus</name>
    <name type="synonym">Wangiella dermatitidis</name>
    <dbReference type="NCBI Taxonomy" id="5970"/>
    <lineage>
        <taxon>Eukaryota</taxon>
        <taxon>Fungi</taxon>
        <taxon>Dikarya</taxon>
        <taxon>Ascomycota</taxon>
        <taxon>Pezizomycotina</taxon>
        <taxon>Eurotiomycetes</taxon>
        <taxon>Chaetothyriomycetidae</taxon>
        <taxon>Chaetothyriales</taxon>
        <taxon>Herpotrichiellaceae</taxon>
        <taxon>Exophiala</taxon>
    </lineage>
</organism>
<dbReference type="GO" id="GO:0004806">
    <property type="term" value="F:triacylglycerol lipase activity"/>
    <property type="evidence" value="ECO:0007669"/>
    <property type="project" value="TreeGrafter"/>
</dbReference>
<dbReference type="Gene3D" id="3.40.50.1820">
    <property type="entry name" value="alpha/beta hydrolase"/>
    <property type="match status" value="1"/>
</dbReference>
<dbReference type="SUPFAM" id="SSF53474">
    <property type="entry name" value="alpha/beta-Hydrolases"/>
    <property type="match status" value="1"/>
</dbReference>
<dbReference type="Pfam" id="PF07859">
    <property type="entry name" value="Abhydrolase_3"/>
    <property type="match status" value="1"/>
</dbReference>
<dbReference type="GO" id="GO:0005829">
    <property type="term" value="C:cytosol"/>
    <property type="evidence" value="ECO:0007669"/>
    <property type="project" value="TreeGrafter"/>
</dbReference>
<reference evidence="2" key="1">
    <citation type="submission" date="2023-01" db="EMBL/GenBank/DDBJ databases">
        <title>Exophiala dermititidis isolated from Cystic Fibrosis Patient.</title>
        <authorList>
            <person name="Kurbessoian T."/>
            <person name="Crocker A."/>
            <person name="Murante D."/>
            <person name="Hogan D.A."/>
            <person name="Stajich J.E."/>
        </authorList>
    </citation>
    <scope>NUCLEOTIDE SEQUENCE</scope>
    <source>
        <strain evidence="2">Ex8</strain>
    </source>
</reference>
<name>A0AAN6IT82_EXODE</name>
<evidence type="ECO:0000313" key="2">
    <source>
        <dbReference type="EMBL" id="KAJ8989702.1"/>
    </source>
</evidence>
<evidence type="ECO:0000313" key="3">
    <source>
        <dbReference type="Proteomes" id="UP001161757"/>
    </source>
</evidence>
<dbReference type="InterPro" id="IPR013094">
    <property type="entry name" value="AB_hydrolase_3"/>
</dbReference>
<sequence>MYLTTLVDAHRLAPEEPWPAAIEDSWEAYLWTTSHGARRLNLDISKMAVSGASAGAKIAAVIAQKAARRPQPGASMRSQLLAVPITDNTACPCSNPTWKAFEFTAGLSAQKMLWYRQHYLPNKADWSHPEASPLLAPDEVFQRLPPAVIILAELDVLKHEGMEYAKKLETNGVPVKVTVMESMPHPFLAMDGVLEAGRKAITIMCDELIRVFE</sequence>
<feature type="domain" description="Alpha/beta hydrolase fold-3" evidence="1">
    <location>
        <begin position="10"/>
        <end position="188"/>
    </location>
</feature>
<accession>A0AAN6IT82</accession>
<dbReference type="PANTHER" id="PTHR23025:SF3">
    <property type="entry name" value="HORMONE-SENSITIVE LIPASE"/>
    <property type="match status" value="1"/>
</dbReference>
<gene>
    <name evidence="2" type="ORF">HRR80_006422</name>
</gene>
<dbReference type="GO" id="GO:0019433">
    <property type="term" value="P:triglyceride catabolic process"/>
    <property type="evidence" value="ECO:0007669"/>
    <property type="project" value="TreeGrafter"/>
</dbReference>
<dbReference type="EMBL" id="JAJGCB010000013">
    <property type="protein sequence ID" value="KAJ8989702.1"/>
    <property type="molecule type" value="Genomic_DNA"/>
</dbReference>
<comment type="caution">
    <text evidence="2">The sequence shown here is derived from an EMBL/GenBank/DDBJ whole genome shotgun (WGS) entry which is preliminary data.</text>
</comment>
<dbReference type="AlphaFoldDB" id="A0AAN6IT82"/>
<protein>
    <recommendedName>
        <fullName evidence="1">Alpha/beta hydrolase fold-3 domain-containing protein</fullName>
    </recommendedName>
</protein>
<dbReference type="PANTHER" id="PTHR23025">
    <property type="entry name" value="TRIACYLGLYCEROL LIPASE"/>
    <property type="match status" value="1"/>
</dbReference>
<evidence type="ECO:0000259" key="1">
    <source>
        <dbReference type="Pfam" id="PF07859"/>
    </source>
</evidence>